<protein>
    <submittedName>
        <fullName evidence="1">Uncharacterized protein</fullName>
    </submittedName>
</protein>
<dbReference type="EMBL" id="BGZK01001024">
    <property type="protein sequence ID" value="GBP68791.1"/>
    <property type="molecule type" value="Genomic_DNA"/>
</dbReference>
<sequence length="190" mass="20409">MSQSEGSKIKNDHLRIVKQKSPLAPQLCTLSERINGSRLTKQIHRAKVCDAAIDKGGPRKSYADDIDDVRKDAETAQPQSAICRSTTASTLIAVTTANQIETSVPTSIIRCVCGDLKGLSLDFTTSDSRTVEWSALKPLEFVSYALIAASATPYYAFGGRRGTAGNGGGAGESLRYKGRMNTLDKPQTIL</sequence>
<dbReference type="Proteomes" id="UP000299102">
    <property type="component" value="Unassembled WGS sequence"/>
</dbReference>
<gene>
    <name evidence="1" type="ORF">EVAR_36553_1</name>
</gene>
<name>A0A4C1XXT7_EUMVA</name>
<reference evidence="1 2" key="1">
    <citation type="journal article" date="2019" name="Commun. Biol.">
        <title>The bagworm genome reveals a unique fibroin gene that provides high tensile strength.</title>
        <authorList>
            <person name="Kono N."/>
            <person name="Nakamura H."/>
            <person name="Ohtoshi R."/>
            <person name="Tomita M."/>
            <person name="Numata K."/>
            <person name="Arakawa K."/>
        </authorList>
    </citation>
    <scope>NUCLEOTIDE SEQUENCE [LARGE SCALE GENOMIC DNA]</scope>
</reference>
<evidence type="ECO:0000313" key="2">
    <source>
        <dbReference type="Proteomes" id="UP000299102"/>
    </source>
</evidence>
<comment type="caution">
    <text evidence="1">The sequence shown here is derived from an EMBL/GenBank/DDBJ whole genome shotgun (WGS) entry which is preliminary data.</text>
</comment>
<dbReference type="AlphaFoldDB" id="A0A4C1XXT7"/>
<accession>A0A4C1XXT7</accession>
<evidence type="ECO:0000313" key="1">
    <source>
        <dbReference type="EMBL" id="GBP68791.1"/>
    </source>
</evidence>
<keyword evidence="2" id="KW-1185">Reference proteome</keyword>
<organism evidence="1 2">
    <name type="scientific">Eumeta variegata</name>
    <name type="common">Bagworm moth</name>
    <name type="synonym">Eumeta japonica</name>
    <dbReference type="NCBI Taxonomy" id="151549"/>
    <lineage>
        <taxon>Eukaryota</taxon>
        <taxon>Metazoa</taxon>
        <taxon>Ecdysozoa</taxon>
        <taxon>Arthropoda</taxon>
        <taxon>Hexapoda</taxon>
        <taxon>Insecta</taxon>
        <taxon>Pterygota</taxon>
        <taxon>Neoptera</taxon>
        <taxon>Endopterygota</taxon>
        <taxon>Lepidoptera</taxon>
        <taxon>Glossata</taxon>
        <taxon>Ditrysia</taxon>
        <taxon>Tineoidea</taxon>
        <taxon>Psychidae</taxon>
        <taxon>Oiketicinae</taxon>
        <taxon>Eumeta</taxon>
    </lineage>
</organism>
<proteinExistence type="predicted"/>